<gene>
    <name evidence="1" type="ORF">K458DRAFT_191614</name>
</gene>
<organism evidence="1 2">
    <name type="scientific">Lentithecium fluviatile CBS 122367</name>
    <dbReference type="NCBI Taxonomy" id="1168545"/>
    <lineage>
        <taxon>Eukaryota</taxon>
        <taxon>Fungi</taxon>
        <taxon>Dikarya</taxon>
        <taxon>Ascomycota</taxon>
        <taxon>Pezizomycotina</taxon>
        <taxon>Dothideomycetes</taxon>
        <taxon>Pleosporomycetidae</taxon>
        <taxon>Pleosporales</taxon>
        <taxon>Massarineae</taxon>
        <taxon>Lentitheciaceae</taxon>
        <taxon>Lentithecium</taxon>
    </lineage>
</organism>
<reference evidence="1" key="1">
    <citation type="journal article" date="2020" name="Stud. Mycol.">
        <title>101 Dothideomycetes genomes: a test case for predicting lifestyles and emergence of pathogens.</title>
        <authorList>
            <person name="Haridas S."/>
            <person name="Albert R."/>
            <person name="Binder M."/>
            <person name="Bloem J."/>
            <person name="Labutti K."/>
            <person name="Salamov A."/>
            <person name="Andreopoulos B."/>
            <person name="Baker S."/>
            <person name="Barry K."/>
            <person name="Bills G."/>
            <person name="Bluhm B."/>
            <person name="Cannon C."/>
            <person name="Castanera R."/>
            <person name="Culley D."/>
            <person name="Daum C."/>
            <person name="Ezra D."/>
            <person name="Gonzalez J."/>
            <person name="Henrissat B."/>
            <person name="Kuo A."/>
            <person name="Liang C."/>
            <person name="Lipzen A."/>
            <person name="Lutzoni F."/>
            <person name="Magnuson J."/>
            <person name="Mondo S."/>
            <person name="Nolan M."/>
            <person name="Ohm R."/>
            <person name="Pangilinan J."/>
            <person name="Park H.-J."/>
            <person name="Ramirez L."/>
            <person name="Alfaro M."/>
            <person name="Sun H."/>
            <person name="Tritt A."/>
            <person name="Yoshinaga Y."/>
            <person name="Zwiers L.-H."/>
            <person name="Turgeon B."/>
            <person name="Goodwin S."/>
            <person name="Spatafora J."/>
            <person name="Crous P."/>
            <person name="Grigoriev I."/>
        </authorList>
    </citation>
    <scope>NUCLEOTIDE SEQUENCE</scope>
    <source>
        <strain evidence="1">CBS 122367</strain>
    </source>
</reference>
<evidence type="ECO:0000313" key="1">
    <source>
        <dbReference type="EMBL" id="KAF2687528.1"/>
    </source>
</evidence>
<keyword evidence="2" id="KW-1185">Reference proteome</keyword>
<sequence length="166" mass="18053">MHALIAGGSFRSTAHCIGRDGRSRVADGGPVYDDINGKPPSKLEEARFEVGSRSSPPSCTAVIGQCRQPSHTPRSAFVVGDGGVVSRSPRITPSRASKTFGLMYRTYTVEEKAHFFGPRGLKDRPISLFVAPKRAQLLLCRQKKPKPLTVAIRIPISARAAQKKDR</sequence>
<dbReference type="Proteomes" id="UP000799291">
    <property type="component" value="Unassembled WGS sequence"/>
</dbReference>
<proteinExistence type="predicted"/>
<accession>A0A6G1JAT7</accession>
<protein>
    <submittedName>
        <fullName evidence="1">Uncharacterized protein</fullName>
    </submittedName>
</protein>
<name>A0A6G1JAT7_9PLEO</name>
<evidence type="ECO:0000313" key="2">
    <source>
        <dbReference type="Proteomes" id="UP000799291"/>
    </source>
</evidence>
<dbReference type="EMBL" id="MU005575">
    <property type="protein sequence ID" value="KAF2687528.1"/>
    <property type="molecule type" value="Genomic_DNA"/>
</dbReference>
<dbReference type="AlphaFoldDB" id="A0A6G1JAT7"/>